<feature type="region of interest" description="Disordered" evidence="1">
    <location>
        <begin position="85"/>
        <end position="109"/>
    </location>
</feature>
<reference evidence="2" key="1">
    <citation type="journal article" date="2014" name="Front. Microbiol.">
        <title>High frequency of phylogenetically diverse reductive dehalogenase-homologous genes in deep subseafloor sedimentary metagenomes.</title>
        <authorList>
            <person name="Kawai M."/>
            <person name="Futagami T."/>
            <person name="Toyoda A."/>
            <person name="Takaki Y."/>
            <person name="Nishi S."/>
            <person name="Hori S."/>
            <person name="Arai W."/>
            <person name="Tsubouchi T."/>
            <person name="Morono Y."/>
            <person name="Uchiyama I."/>
            <person name="Ito T."/>
            <person name="Fujiyama A."/>
            <person name="Inagaki F."/>
            <person name="Takami H."/>
        </authorList>
    </citation>
    <scope>NUCLEOTIDE SEQUENCE</scope>
    <source>
        <strain evidence="2">Expedition CK06-06</strain>
    </source>
</reference>
<accession>X0UZT1</accession>
<dbReference type="AlphaFoldDB" id="X0UZT1"/>
<protein>
    <submittedName>
        <fullName evidence="2">Uncharacterized protein</fullName>
    </submittedName>
</protein>
<comment type="caution">
    <text evidence="2">The sequence shown here is derived from an EMBL/GenBank/DDBJ whole genome shotgun (WGS) entry which is preliminary data.</text>
</comment>
<evidence type="ECO:0000313" key="2">
    <source>
        <dbReference type="EMBL" id="GAF93920.1"/>
    </source>
</evidence>
<gene>
    <name evidence="2" type="ORF">S01H1_31895</name>
</gene>
<proteinExistence type="predicted"/>
<evidence type="ECO:0000256" key="1">
    <source>
        <dbReference type="SAM" id="MobiDB-lite"/>
    </source>
</evidence>
<dbReference type="EMBL" id="BARS01019714">
    <property type="protein sequence ID" value="GAF93920.1"/>
    <property type="molecule type" value="Genomic_DNA"/>
</dbReference>
<sequence length="109" mass="12408">TQTQKRQFDTEWDDLMAGERNYKWNPEAPEIRSLRAVGRLQKAVAKNITPLGASVVKKKRFTMPTEPMTFGMEVAQKIVSPTKARYARNPDTGERIVSNDGGKTWQKVK</sequence>
<name>X0UZT1_9ZZZZ</name>
<feature type="non-terminal residue" evidence="2">
    <location>
        <position position="1"/>
    </location>
</feature>
<organism evidence="2">
    <name type="scientific">marine sediment metagenome</name>
    <dbReference type="NCBI Taxonomy" id="412755"/>
    <lineage>
        <taxon>unclassified sequences</taxon>
        <taxon>metagenomes</taxon>
        <taxon>ecological metagenomes</taxon>
    </lineage>
</organism>